<keyword evidence="5" id="KW-0762">Sugar transport</keyword>
<keyword evidence="13" id="KW-0998">Cell outer membrane</keyword>
<comment type="subcellular location">
    <subcellularLocation>
        <location evidence="1">Cell outer membrane</location>
        <topology evidence="1">Multi-pass membrane protein</topology>
    </subcellularLocation>
</comment>
<dbReference type="InterPro" id="IPR003715">
    <property type="entry name" value="Poly_export_N"/>
</dbReference>
<evidence type="ECO:0000256" key="8">
    <source>
        <dbReference type="ARBA" id="ARBA00023047"/>
    </source>
</evidence>
<organism evidence="18 19">
    <name type="scientific">Falsiroseomonas oleicola</name>
    <dbReference type="NCBI Taxonomy" id="2801474"/>
    <lineage>
        <taxon>Bacteria</taxon>
        <taxon>Pseudomonadati</taxon>
        <taxon>Pseudomonadota</taxon>
        <taxon>Alphaproteobacteria</taxon>
        <taxon>Acetobacterales</taxon>
        <taxon>Roseomonadaceae</taxon>
        <taxon>Falsiroseomonas</taxon>
    </lineage>
</organism>
<evidence type="ECO:0000256" key="6">
    <source>
        <dbReference type="ARBA" id="ARBA00022692"/>
    </source>
</evidence>
<feature type="signal peptide" evidence="15">
    <location>
        <begin position="1"/>
        <end position="24"/>
    </location>
</feature>
<dbReference type="RefSeq" id="WP_216876494.1">
    <property type="nucleotide sequence ID" value="NZ_JAERQM010000004.1"/>
</dbReference>
<evidence type="ECO:0000256" key="4">
    <source>
        <dbReference type="ARBA" id="ARBA00022452"/>
    </source>
</evidence>
<keyword evidence="8" id="KW-0625">Polysaccharide transport</keyword>
<keyword evidence="7 15" id="KW-0732">Signal</keyword>
<evidence type="ECO:0000256" key="9">
    <source>
        <dbReference type="ARBA" id="ARBA00023065"/>
    </source>
</evidence>
<protein>
    <submittedName>
        <fullName evidence="18">Polysaccharide export protein</fullName>
    </submittedName>
</protein>
<dbReference type="PANTHER" id="PTHR33619:SF3">
    <property type="entry name" value="POLYSACCHARIDE EXPORT PROTEIN GFCE-RELATED"/>
    <property type="match status" value="1"/>
</dbReference>
<dbReference type="InterPro" id="IPR054765">
    <property type="entry name" value="SLBB_dom"/>
</dbReference>
<keyword evidence="6" id="KW-0812">Transmembrane</keyword>
<keyword evidence="10" id="KW-0626">Porin</keyword>
<evidence type="ECO:0000313" key="18">
    <source>
        <dbReference type="EMBL" id="MBU8544871.1"/>
    </source>
</evidence>
<feature type="chain" id="PRO_5046504056" evidence="15">
    <location>
        <begin position="25"/>
        <end position="247"/>
    </location>
</feature>
<dbReference type="Pfam" id="PF02563">
    <property type="entry name" value="Poly_export"/>
    <property type="match status" value="1"/>
</dbReference>
<reference evidence="18 19" key="1">
    <citation type="submission" date="2021-01" db="EMBL/GenBank/DDBJ databases">
        <title>Roseomonas sp. nov, a bacterium isolated from an oil production mixture in Yumen Oilfield.</title>
        <authorList>
            <person name="Wu D."/>
        </authorList>
    </citation>
    <scope>NUCLEOTIDE SEQUENCE [LARGE SCALE GENOMIC DNA]</scope>
    <source>
        <strain evidence="18 19">ROY-5-3</strain>
    </source>
</reference>
<keyword evidence="9" id="KW-0406">Ion transport</keyword>
<dbReference type="EMBL" id="JAERQM010000004">
    <property type="protein sequence ID" value="MBU8544871.1"/>
    <property type="molecule type" value="Genomic_DNA"/>
</dbReference>
<keyword evidence="19" id="KW-1185">Reference proteome</keyword>
<dbReference type="InterPro" id="IPR049712">
    <property type="entry name" value="Poly_export"/>
</dbReference>
<evidence type="ECO:0000256" key="5">
    <source>
        <dbReference type="ARBA" id="ARBA00022597"/>
    </source>
</evidence>
<comment type="similarity">
    <text evidence="2">Belongs to the BexD/CtrA/VexA family.</text>
</comment>
<keyword evidence="14" id="KW-0449">Lipoprotein</keyword>
<evidence type="ECO:0000256" key="12">
    <source>
        <dbReference type="ARBA" id="ARBA00023139"/>
    </source>
</evidence>
<evidence type="ECO:0000313" key="19">
    <source>
        <dbReference type="Proteomes" id="UP000689967"/>
    </source>
</evidence>
<evidence type="ECO:0000256" key="11">
    <source>
        <dbReference type="ARBA" id="ARBA00023136"/>
    </source>
</evidence>
<feature type="domain" description="SLBB" evidence="17">
    <location>
        <begin position="127"/>
        <end position="207"/>
    </location>
</feature>
<evidence type="ECO:0000259" key="17">
    <source>
        <dbReference type="Pfam" id="PF22461"/>
    </source>
</evidence>
<keyword evidence="11" id="KW-0472">Membrane</keyword>
<dbReference type="PROSITE" id="PS51257">
    <property type="entry name" value="PROKAR_LIPOPROTEIN"/>
    <property type="match status" value="1"/>
</dbReference>
<evidence type="ECO:0000256" key="14">
    <source>
        <dbReference type="ARBA" id="ARBA00023288"/>
    </source>
</evidence>
<evidence type="ECO:0000256" key="10">
    <source>
        <dbReference type="ARBA" id="ARBA00023114"/>
    </source>
</evidence>
<evidence type="ECO:0000256" key="7">
    <source>
        <dbReference type="ARBA" id="ARBA00022729"/>
    </source>
</evidence>
<keyword evidence="12" id="KW-0564">Palmitate</keyword>
<keyword evidence="4" id="KW-1134">Transmembrane beta strand</keyword>
<feature type="domain" description="Polysaccharide export protein N-terminal" evidence="16">
    <location>
        <begin position="46"/>
        <end position="116"/>
    </location>
</feature>
<proteinExistence type="inferred from homology"/>
<sequence>MRLVPGLLLALLGLAACAPGTANFATTQSVRPQERMPEGFAAWTDAPAPYRFGAGDRVKVQFLLTPEVNEIALVAPDGTISLRVAGRVEAGGRTTAELEVAIAEASRRILTTPIVTAGLEQAGSAMVFVGGSVRRAGAYPLTGRQGLAEMVALAGGLDEEGRMDQVVLIRRSPTDRPMLRTVNLNAFLSGAEVTGDVPLASGDIVFVPRSRLGEVGQWVDLAINRIVPFSRSFSYAVNRNPASGAGL</sequence>
<dbReference type="PANTHER" id="PTHR33619">
    <property type="entry name" value="POLYSACCHARIDE EXPORT PROTEIN GFCE-RELATED"/>
    <property type="match status" value="1"/>
</dbReference>
<evidence type="ECO:0000256" key="1">
    <source>
        <dbReference type="ARBA" id="ARBA00004571"/>
    </source>
</evidence>
<gene>
    <name evidence="18" type="ORF">JJQ90_14210</name>
</gene>
<keyword evidence="3" id="KW-0813">Transport</keyword>
<evidence type="ECO:0000256" key="3">
    <source>
        <dbReference type="ARBA" id="ARBA00022448"/>
    </source>
</evidence>
<evidence type="ECO:0000256" key="2">
    <source>
        <dbReference type="ARBA" id="ARBA00009450"/>
    </source>
</evidence>
<dbReference type="Pfam" id="PF22461">
    <property type="entry name" value="SLBB_2"/>
    <property type="match status" value="1"/>
</dbReference>
<comment type="caution">
    <text evidence="18">The sequence shown here is derived from an EMBL/GenBank/DDBJ whole genome shotgun (WGS) entry which is preliminary data.</text>
</comment>
<evidence type="ECO:0000256" key="13">
    <source>
        <dbReference type="ARBA" id="ARBA00023237"/>
    </source>
</evidence>
<evidence type="ECO:0000256" key="15">
    <source>
        <dbReference type="SAM" id="SignalP"/>
    </source>
</evidence>
<name>A0ABS6HBK7_9PROT</name>
<dbReference type="Proteomes" id="UP000689967">
    <property type="component" value="Unassembled WGS sequence"/>
</dbReference>
<evidence type="ECO:0000259" key="16">
    <source>
        <dbReference type="Pfam" id="PF02563"/>
    </source>
</evidence>
<accession>A0ABS6HBK7</accession>